<keyword evidence="2" id="KW-1185">Reference proteome</keyword>
<dbReference type="SUPFAM" id="SSF69635">
    <property type="entry name" value="Type III secretory system chaperone-like"/>
    <property type="match status" value="1"/>
</dbReference>
<evidence type="ECO:0000313" key="1">
    <source>
        <dbReference type="EMBL" id="CAJ54600.1"/>
    </source>
</evidence>
<sequence>MITHEIEEFGRRMGMSDLELSQDGIIAFEVEDLGSLHIEQDEENEELFIYLATPVPPYNNDIPKKVLELCSYKHAHPFILHGGIHNDNVIFLSRISYRDVKASTIENTTQFLISITQKVL</sequence>
<name>Q1MQX7_LAWIP</name>
<protein>
    <submittedName>
        <fullName evidence="1">NA</fullName>
    </submittedName>
</protein>
<dbReference type="GO" id="GO:0009306">
    <property type="term" value="P:protein secretion"/>
    <property type="evidence" value="ECO:0007669"/>
    <property type="project" value="InterPro"/>
</dbReference>
<proteinExistence type="predicted"/>
<gene>
    <name evidence="1" type="ordered locus">LI0546</name>
</gene>
<dbReference type="KEGG" id="lip:LI0546"/>
<dbReference type="InterPro" id="IPR012673">
    <property type="entry name" value="T3SS_SynN"/>
</dbReference>
<organism evidence="1 2">
    <name type="scientific">Lawsonia intracellularis (strain PHE/MN1-00)</name>
    <dbReference type="NCBI Taxonomy" id="363253"/>
    <lineage>
        <taxon>Bacteria</taxon>
        <taxon>Pseudomonadati</taxon>
        <taxon>Thermodesulfobacteriota</taxon>
        <taxon>Desulfovibrionia</taxon>
        <taxon>Desulfovibrionales</taxon>
        <taxon>Desulfovibrionaceae</taxon>
        <taxon>Lawsonia</taxon>
    </lineage>
</organism>
<dbReference type="OrthoDB" id="5460575at2"/>
<dbReference type="eggNOG" id="ENOG5033E8X">
    <property type="taxonomic scope" value="Bacteria"/>
</dbReference>
<evidence type="ECO:0000313" key="2">
    <source>
        <dbReference type="Proteomes" id="UP000002430"/>
    </source>
</evidence>
<dbReference type="AlphaFoldDB" id="Q1MQX7"/>
<dbReference type="CDD" id="cd17031">
    <property type="entry name" value="T3SC_IA_SycN-like"/>
    <property type="match status" value="1"/>
</dbReference>
<dbReference type="EMBL" id="AM180252">
    <property type="protein sequence ID" value="CAJ54600.1"/>
    <property type="molecule type" value="Genomic_DNA"/>
</dbReference>
<dbReference type="Pfam" id="PF21665">
    <property type="entry name" value="Type_III_SycN"/>
    <property type="match status" value="1"/>
</dbReference>
<accession>Q1MQX7</accession>
<dbReference type="STRING" id="363253.LI0546"/>
<dbReference type="HOGENOM" id="CLU_1999478_0_0_7"/>
<dbReference type="RefSeq" id="WP_011526629.1">
    <property type="nucleotide sequence ID" value="NC_008011.1"/>
</dbReference>
<reference evidence="1 2" key="1">
    <citation type="submission" date="2005-11" db="EMBL/GenBank/DDBJ databases">
        <title>The complete genome sequence of Lawsonia intracellularis: the causative agent of proliferative enteropathy.</title>
        <authorList>
            <person name="Kaur K."/>
            <person name="Zhang Q."/>
            <person name="Beckler D."/>
            <person name="Munir S."/>
            <person name="Li L."/>
            <person name="Kinsley K."/>
            <person name="Herron L."/>
            <person name="Peterson A."/>
            <person name="May B."/>
            <person name="Singh S."/>
            <person name="Gebhart C."/>
            <person name="Kapur V."/>
        </authorList>
    </citation>
    <scope>NUCLEOTIDE SEQUENCE [LARGE SCALE GENOMIC DNA]</scope>
    <source>
        <strain evidence="1 2">PHE/MN1-00</strain>
    </source>
</reference>
<dbReference type="Proteomes" id="UP000002430">
    <property type="component" value="Chromosome"/>
</dbReference>
<dbReference type="Gene3D" id="3.30.1460.10">
    <property type="match status" value="1"/>
</dbReference>